<keyword evidence="2" id="KW-0472">Membrane</keyword>
<organism evidence="3 4">
    <name type="scientific">Murid herpesvirus 1</name>
    <name type="common">MuHV-1</name>
    <name type="synonym">Mouse cytomegalovirus</name>
    <dbReference type="NCBI Taxonomy" id="10366"/>
    <lineage>
        <taxon>Viruses</taxon>
        <taxon>Duplodnaviria</taxon>
        <taxon>Heunggongvirae</taxon>
        <taxon>Peploviricota</taxon>
        <taxon>Herviviricetes</taxon>
        <taxon>Herpesvirales</taxon>
        <taxon>Orthoherpesviridae</taxon>
        <taxon>Betaherpesvirinae</taxon>
        <taxon>Muromegalovirus</taxon>
        <taxon>Muromegalovirus muridbeta1</taxon>
    </lineage>
</organism>
<keyword evidence="2" id="KW-1133">Transmembrane helix</keyword>
<evidence type="ECO:0000256" key="1">
    <source>
        <dbReference type="SAM" id="MobiDB-lite"/>
    </source>
</evidence>
<feature type="transmembrane region" description="Helical" evidence="2">
    <location>
        <begin position="370"/>
        <end position="387"/>
    </location>
</feature>
<evidence type="ECO:0000313" key="3">
    <source>
        <dbReference type="EMBL" id="CCE57030.1"/>
    </source>
</evidence>
<keyword evidence="2" id="KW-0812">Transmembrane</keyword>
<evidence type="ECO:0000256" key="2">
    <source>
        <dbReference type="SAM" id="Phobius"/>
    </source>
</evidence>
<dbReference type="EMBL" id="HE610454">
    <property type="protein sequence ID" value="CCE57030.1"/>
    <property type="molecule type" value="Genomic_DNA"/>
</dbReference>
<evidence type="ECO:0000313" key="4">
    <source>
        <dbReference type="Proteomes" id="UP000122533"/>
    </source>
</evidence>
<organismHost>
    <name type="scientific">Mus musculus</name>
    <name type="common">Mouse</name>
    <dbReference type="NCBI Taxonomy" id="10090"/>
</organismHost>
<dbReference type="Proteomes" id="UP000122533">
    <property type="component" value="Segment"/>
</dbReference>
<proteinExistence type="predicted"/>
<sequence length="389" mass="41005">MLSASPIRNVISAMWSSPKRRPVFLLTKAFTSSKELPLHALAQRNSSPLAWKLSTLVPRLPESKSTRCAVPVTTFTGTTGVLEATEVGTGTVGWITISEKAATGGIGGVGGVGAGSTAAAAAAGMSSATGSPCSSSRRNTSSRSSSLMIRIPTASRLISTDFYLGSAEKTKEIEMHTEKKLLPEWLYDIARNRNAHYSYDRTTNLLYDLSWQIAKPPAWRPFGALSRPQVVGLAPLLLPHLLDGGVSPARFSDRDRRWLSLLADRDTPHEQRSGVSGNNRGGNGAAAGGGCGGCVGGCGGSRRGRSDGSRNGGGYSRTVVALSFALGLPLGAALFAGAREHFIHKEVHPLDIFEGCDEVIHVRATTGECVAIVALAAAATFAFILFTRR</sequence>
<protein>
    <submittedName>
        <fullName evidence="3">M29 protein</fullName>
    </submittedName>
</protein>
<accession>H2A261</accession>
<name>H2A261_MUHV1</name>
<gene>
    <name evidence="3" type="primary">m29</name>
</gene>
<feature type="region of interest" description="Disordered" evidence="1">
    <location>
        <begin position="126"/>
        <end position="145"/>
    </location>
</feature>
<reference evidence="3 4" key="1">
    <citation type="journal article" date="2013" name="Virology">
        <title>The genome of murine cytomegalovirus is shaped by purifying selection and extensive recombination.</title>
        <authorList>
            <person name="Smith L.M."/>
            <person name="McWhorter A.R."/>
            <person name="Shellam G.R."/>
            <person name="Redwood A.J."/>
        </authorList>
    </citation>
    <scope>NUCLEOTIDE SEQUENCE [LARGE SCALE GENOMIC DNA]</scope>
    <source>
        <strain evidence="3">N1</strain>
    </source>
</reference>